<evidence type="ECO:0000256" key="6">
    <source>
        <dbReference type="RuleBase" id="RU367047"/>
    </source>
</evidence>
<dbReference type="PANTHER" id="PTHR31916">
    <property type="match status" value="1"/>
</dbReference>
<dbReference type="EC" id="3.2.1.26" evidence="6"/>
<dbReference type="Pfam" id="PF12899">
    <property type="entry name" value="Glyco_hydro_100"/>
    <property type="match status" value="1"/>
</dbReference>
<evidence type="ECO:0000256" key="1">
    <source>
        <dbReference type="ARBA" id="ARBA00000094"/>
    </source>
</evidence>
<reference evidence="7 8" key="1">
    <citation type="journal article" date="2023" name="BMC Biotechnol.">
        <title>Vitis rotundifolia cv Carlos genome sequencing.</title>
        <authorList>
            <person name="Huff M."/>
            <person name="Hulse-Kemp A."/>
            <person name="Scheffler B."/>
            <person name="Youngblood R."/>
            <person name="Simpson S."/>
            <person name="Babiker E."/>
            <person name="Staton M."/>
        </authorList>
    </citation>
    <scope>NUCLEOTIDE SEQUENCE [LARGE SCALE GENOMIC DNA]</scope>
    <source>
        <tissue evidence="7">Leaf</tissue>
    </source>
</reference>
<dbReference type="FunFam" id="1.50.10.10:FF:000001">
    <property type="entry name" value="probable alkaline/neutral invertase B"/>
    <property type="match status" value="1"/>
</dbReference>
<dbReference type="SUPFAM" id="SSF48208">
    <property type="entry name" value="Six-hairpin glycosidases"/>
    <property type="match status" value="1"/>
</dbReference>
<keyword evidence="8" id="KW-1185">Reference proteome</keyword>
<accession>A0AA39A2W6</accession>
<evidence type="ECO:0000256" key="3">
    <source>
        <dbReference type="ARBA" id="ARBA00022801"/>
    </source>
</evidence>
<dbReference type="GO" id="GO:0005987">
    <property type="term" value="P:sucrose catabolic process"/>
    <property type="evidence" value="ECO:0007669"/>
    <property type="project" value="TreeGrafter"/>
</dbReference>
<sequence>MNSSGYIGITTMKPYCRVLTSCRNSSIFKFPPSKSNHFIVDNSSKFQSKLTHSRRFHCCSAQILGKKCGINSNRRTFRLSDPNWGQIRVYRSCSGAHGGRRGVLVISNVASDFRKHSTSVESHVNEKGFESIYINGGLNVKPLVIERIERGHVEEESGLEFKDPGVNFDHSEGLNKEKVEREVPEIEKEAWRLLRSAVVDYCGNPVGTVAANDPGDKQPLNYDQVFIRDFVPSALAFLLKGEGEIVKNFLLHTLQLQSWEKTVDCYSPGQGLMPASFKVRTVPLDGGNGAFEEVLDPDFGESAIGRVAPVDSGLWWIILLRAYGKITGDYALQERVDVQTGIRLILNLCLTDGFDMFPSLLVTDGSCMIDRRMGIHGHPLEIQALFYSALRCSREMLTVNDGTKNLVRAINNRLSALSFHIREYYWVDMKKINEIYRYKTEEYSTDAINKFNIYPDQIPTWLVDWIPDQGGYLIGNLQPAHMDFRFFTLGNLWSIISSLGTAKQNEGILNLIEAKWDDLVAHMPLKICYPALENEEWRIITGSDPKNTPWSYHNGGSWPTLLWQFTLACIKMGRPELARKAVALAEERLSVDHWPEYYDTRNGRFIGKQSRLYQTWTIAGFLTSKMLLENPEMASLLAWEEDYELLEICVCALSKTGRKKCSRSAARSQIPIQ</sequence>
<evidence type="ECO:0000313" key="8">
    <source>
        <dbReference type="Proteomes" id="UP001168098"/>
    </source>
</evidence>
<dbReference type="InterPro" id="IPR012341">
    <property type="entry name" value="6hp_glycosidase-like_sf"/>
</dbReference>
<comment type="catalytic activity">
    <reaction evidence="1 6">
        <text>Hydrolysis of terminal non-reducing beta-D-fructofuranoside residues in beta-D-fructofuranosides.</text>
        <dbReference type="EC" id="3.2.1.26"/>
    </reaction>
</comment>
<comment type="similarity">
    <text evidence="2 6">Belongs to the glycosyl hydrolase 100 family.</text>
</comment>
<dbReference type="InterPro" id="IPR024746">
    <property type="entry name" value="Glyco_hydro_100"/>
</dbReference>
<keyword evidence="3 6" id="KW-0378">Hydrolase</keyword>
<evidence type="ECO:0000313" key="7">
    <source>
        <dbReference type="EMBL" id="KAJ9699872.1"/>
    </source>
</evidence>
<dbReference type="Gene3D" id="1.50.10.10">
    <property type="match status" value="1"/>
</dbReference>
<gene>
    <name evidence="7" type="ORF">PVL29_005638</name>
</gene>
<protein>
    <recommendedName>
        <fullName evidence="6">Alkaline/neutral invertase</fullName>
        <ecNumber evidence="6">3.2.1.26</ecNumber>
    </recommendedName>
</protein>
<dbReference type="GO" id="GO:0033926">
    <property type="term" value="F:endo-alpha-N-acetylgalactosaminidase activity"/>
    <property type="evidence" value="ECO:0007669"/>
    <property type="project" value="UniProtKB-UniRule"/>
</dbReference>
<dbReference type="PANTHER" id="PTHR31916:SF49">
    <property type="entry name" value="ALKALINE_NEUTRAL INVERTASE C, MITOCHONDRIAL"/>
    <property type="match status" value="1"/>
</dbReference>
<evidence type="ECO:0000256" key="5">
    <source>
        <dbReference type="ARBA" id="ARBA00023295"/>
    </source>
</evidence>
<dbReference type="Proteomes" id="UP001168098">
    <property type="component" value="Unassembled WGS sequence"/>
</dbReference>
<proteinExistence type="inferred from homology"/>
<keyword evidence="5 6" id="KW-0326">Glycosidase</keyword>
<dbReference type="EMBL" id="JARBHA010000005">
    <property type="protein sequence ID" value="KAJ9699872.1"/>
    <property type="molecule type" value="Genomic_DNA"/>
</dbReference>
<evidence type="ECO:0000256" key="2">
    <source>
        <dbReference type="ARBA" id="ARBA00007671"/>
    </source>
</evidence>
<keyword evidence="4 6" id="KW-0119">Carbohydrate metabolism</keyword>
<organism evidence="7 8">
    <name type="scientific">Vitis rotundifolia</name>
    <name type="common">Muscadine grape</name>
    <dbReference type="NCBI Taxonomy" id="103349"/>
    <lineage>
        <taxon>Eukaryota</taxon>
        <taxon>Viridiplantae</taxon>
        <taxon>Streptophyta</taxon>
        <taxon>Embryophyta</taxon>
        <taxon>Tracheophyta</taxon>
        <taxon>Spermatophyta</taxon>
        <taxon>Magnoliopsida</taxon>
        <taxon>eudicotyledons</taxon>
        <taxon>Gunneridae</taxon>
        <taxon>Pentapetalae</taxon>
        <taxon>rosids</taxon>
        <taxon>Vitales</taxon>
        <taxon>Vitaceae</taxon>
        <taxon>Viteae</taxon>
        <taxon>Vitis</taxon>
    </lineage>
</organism>
<dbReference type="AlphaFoldDB" id="A0AA39A2W6"/>
<comment type="function">
    <text evidence="6">Invertase that cleaves sucrose into glucose and fructose.</text>
</comment>
<comment type="caution">
    <text evidence="7">The sequence shown here is derived from an EMBL/GenBank/DDBJ whole genome shotgun (WGS) entry which is preliminary data.</text>
</comment>
<name>A0AA39A2W6_VITRO</name>
<dbReference type="GO" id="GO:0004575">
    <property type="term" value="F:sucrose alpha-glucosidase activity"/>
    <property type="evidence" value="ECO:0007669"/>
    <property type="project" value="TreeGrafter"/>
</dbReference>
<dbReference type="GO" id="GO:0005739">
    <property type="term" value="C:mitochondrion"/>
    <property type="evidence" value="ECO:0007669"/>
    <property type="project" value="TreeGrafter"/>
</dbReference>
<evidence type="ECO:0000256" key="4">
    <source>
        <dbReference type="ARBA" id="ARBA00023277"/>
    </source>
</evidence>
<dbReference type="InterPro" id="IPR008928">
    <property type="entry name" value="6-hairpin_glycosidase_sf"/>
</dbReference>